<evidence type="ECO:0000256" key="11">
    <source>
        <dbReference type="SAM" id="Phobius"/>
    </source>
</evidence>
<feature type="transmembrane region" description="Helical" evidence="11">
    <location>
        <begin position="702"/>
        <end position="725"/>
    </location>
</feature>
<dbReference type="InterPro" id="IPR023214">
    <property type="entry name" value="HAD_sf"/>
</dbReference>
<evidence type="ECO:0000256" key="9">
    <source>
        <dbReference type="ARBA" id="ARBA00022989"/>
    </source>
</evidence>
<dbReference type="Gene3D" id="3.40.50.1000">
    <property type="entry name" value="HAD superfamily/HAD-like"/>
    <property type="match status" value="1"/>
</dbReference>
<feature type="domain" description="Cation-transporting P-type ATPase N-terminal" evidence="12">
    <location>
        <begin position="23"/>
        <end position="94"/>
    </location>
</feature>
<feature type="transmembrane region" description="Helical" evidence="11">
    <location>
        <begin position="807"/>
        <end position="825"/>
    </location>
</feature>
<dbReference type="EMBL" id="VJMJ01000143">
    <property type="protein sequence ID" value="KAF0731425.1"/>
    <property type="molecule type" value="Genomic_DNA"/>
</dbReference>
<reference evidence="13 14" key="1">
    <citation type="submission" date="2019-07" db="EMBL/GenBank/DDBJ databases">
        <title>Genomics analysis of Aphanomyces spp. identifies a new class of oomycete effector associated with host adaptation.</title>
        <authorList>
            <person name="Gaulin E."/>
        </authorList>
    </citation>
    <scope>NUCLEOTIDE SEQUENCE [LARGE SCALE GENOMIC DNA]</scope>
    <source>
        <strain evidence="13 14">ATCC 201684</strain>
    </source>
</reference>
<dbReference type="InterPro" id="IPR059000">
    <property type="entry name" value="ATPase_P-type_domA"/>
</dbReference>
<dbReference type="Gene3D" id="1.20.1110.10">
    <property type="entry name" value="Calcium-transporting ATPase, transmembrane domain"/>
    <property type="match status" value="1"/>
</dbReference>
<dbReference type="Gene3D" id="3.40.1110.10">
    <property type="entry name" value="Calcium-transporting ATPase, cytoplasmic domain N"/>
    <property type="match status" value="1"/>
</dbReference>
<dbReference type="InterPro" id="IPR036412">
    <property type="entry name" value="HAD-like_sf"/>
</dbReference>
<dbReference type="FunFam" id="2.70.150.10:FF:000042">
    <property type="entry name" value="Plasma membrane ATPase"/>
    <property type="match status" value="1"/>
</dbReference>
<dbReference type="SUPFAM" id="SSF56784">
    <property type="entry name" value="HAD-like"/>
    <property type="match status" value="1"/>
</dbReference>
<gene>
    <name evidence="13" type="ORF">Ae201684_011326</name>
</gene>
<accession>A0A6G0WV69</accession>
<evidence type="ECO:0000313" key="14">
    <source>
        <dbReference type="Proteomes" id="UP000481153"/>
    </source>
</evidence>
<feature type="transmembrane region" description="Helical" evidence="11">
    <location>
        <begin position="745"/>
        <end position="766"/>
    </location>
</feature>
<dbReference type="InterPro" id="IPR004014">
    <property type="entry name" value="ATPase_P-typ_cation-transptr_N"/>
</dbReference>
<dbReference type="InterPro" id="IPR023298">
    <property type="entry name" value="ATPase_P-typ_TM_dom_sf"/>
</dbReference>
<dbReference type="InterPro" id="IPR023299">
    <property type="entry name" value="ATPase_P-typ_cyto_dom_N"/>
</dbReference>
<dbReference type="SUPFAM" id="SSF81653">
    <property type="entry name" value="Calcium ATPase, transduction domain A"/>
    <property type="match status" value="1"/>
</dbReference>
<evidence type="ECO:0000256" key="8">
    <source>
        <dbReference type="ARBA" id="ARBA00022967"/>
    </source>
</evidence>
<dbReference type="SMART" id="SM00831">
    <property type="entry name" value="Cation_ATPase_N"/>
    <property type="match status" value="1"/>
</dbReference>
<dbReference type="Gene3D" id="2.70.150.10">
    <property type="entry name" value="Calcium-transporting ATPase, cytoplasmic transduction domain A"/>
    <property type="match status" value="1"/>
</dbReference>
<dbReference type="Pfam" id="PF00122">
    <property type="entry name" value="E1-E2_ATPase"/>
    <property type="match status" value="1"/>
</dbReference>
<keyword evidence="8" id="KW-1278">Translocase</keyword>
<evidence type="ECO:0000256" key="1">
    <source>
        <dbReference type="ARBA" id="ARBA00004141"/>
    </source>
</evidence>
<proteinExistence type="inferred from homology"/>
<comment type="subcellular location">
    <subcellularLocation>
        <location evidence="1">Membrane</location>
        <topology evidence="1">Multi-pass membrane protein</topology>
    </subcellularLocation>
</comment>
<sequence>MMNVGYMRETTPLLSASMRADEDRYYMGQDKMSLLNTPESGLSTVEAARRLKQFGPNELDNKDKSPLTKLFCQFRTSTAILLWVAIGVEILMADVPDTAALLFLQVIQGIVGWLEALKAENAVAALKASLKPEAQVIRDGVHQTINAALLVPGDRVTLSAGCAVPADCDLCDGNPILVDQAMFTGETFPTIFAAGDTVKMGTLVTQGDVEAIVSATGSQTFLGKVLPSMPATYKQEDGLFRPMLLQITIIFSVVAMIFVSLCLGCLLYHGHATLDAIGFSVLLFLASVPLSSSQVVSSSLALGSRQLAEEKILVTHITAIERLASLSLLLCDKTGSLTRNKMELQDDLPIYAPGTSREDVLVMAALASKWKEPPKDAIDTLVLNAIDLRPLDSYTLVSHRPLDSKRTESTIKRPNGATFKVTKGAPHVILGLTQNGDSIREAVESKVLELAKRGVRSIAVARTEDHGWIFMGLLTFVDPPRHDTKRTLELLHEHGVVVKMITGDHQAIAVETCRQLHLGPVVLTPPNFIEHPEFLEAADGFAQMDPASKVKVVQLAQADGYVCGITGHTETAPLRQASVADVVLTKAGLSVLLHGLVLAREICRRIVQHLTYRVASALHLLFFFAISIALIDPSPKSQPSAPTSVNATVPKHHEVSELPVFSLPVIAIVLLLLLNDGLLASVMPKDQVPPSKSAPTWQPTRFFVHAGSVAFVSTLASILWLALALDSWNPEGTFYRYGFGRLTPGQVQMAVYLELALSDFFLFFSARSDSFTCFSCPGKALFMAALLSTVSATLLALFWPFAPMQAISVYLACAIWLYALFWLAAQELFKVAVLECVDRAMPGADRSLEWQRRNRLALAQDKGCGKRERSSLSLDTAVDRLGRLDVELKALRQVLQTASASAH</sequence>
<dbReference type="GO" id="GO:0016020">
    <property type="term" value="C:membrane"/>
    <property type="evidence" value="ECO:0007669"/>
    <property type="project" value="UniProtKB-SubCell"/>
</dbReference>
<evidence type="ECO:0000256" key="4">
    <source>
        <dbReference type="ARBA" id="ARBA00022553"/>
    </source>
</evidence>
<dbReference type="SUPFAM" id="SSF81665">
    <property type="entry name" value="Calcium ATPase, transmembrane domain M"/>
    <property type="match status" value="1"/>
</dbReference>
<dbReference type="VEuPathDB" id="FungiDB:AeMF1_008365"/>
<keyword evidence="7" id="KW-0067">ATP-binding</keyword>
<dbReference type="GO" id="GO:0005524">
    <property type="term" value="F:ATP binding"/>
    <property type="evidence" value="ECO:0007669"/>
    <property type="project" value="UniProtKB-KW"/>
</dbReference>
<dbReference type="Proteomes" id="UP000481153">
    <property type="component" value="Unassembled WGS sequence"/>
</dbReference>
<keyword evidence="4" id="KW-0597">Phosphoprotein</keyword>
<evidence type="ECO:0000256" key="2">
    <source>
        <dbReference type="ARBA" id="ARBA00008804"/>
    </source>
</evidence>
<evidence type="ECO:0000256" key="6">
    <source>
        <dbReference type="ARBA" id="ARBA00022741"/>
    </source>
</evidence>
<dbReference type="PRINTS" id="PR00120">
    <property type="entry name" value="HATPASE"/>
</dbReference>
<protein>
    <recommendedName>
        <fullName evidence="3">P-type H(+)-exporting transporter</fullName>
        <ecNumber evidence="3">7.1.2.1</ecNumber>
    </recommendedName>
</protein>
<dbReference type="SUPFAM" id="SSF81660">
    <property type="entry name" value="Metal cation-transporting ATPase, ATP-binding domain N"/>
    <property type="match status" value="1"/>
</dbReference>
<feature type="transmembrane region" description="Helical" evidence="11">
    <location>
        <begin position="778"/>
        <end position="801"/>
    </location>
</feature>
<feature type="transmembrane region" description="Helical" evidence="11">
    <location>
        <begin position="610"/>
        <end position="631"/>
    </location>
</feature>
<keyword evidence="14" id="KW-1185">Reference proteome</keyword>
<dbReference type="EC" id="7.1.2.1" evidence="3"/>
<dbReference type="NCBIfam" id="TIGR01494">
    <property type="entry name" value="ATPase_P-type"/>
    <property type="match status" value="1"/>
</dbReference>
<organism evidence="13 14">
    <name type="scientific">Aphanomyces euteiches</name>
    <dbReference type="NCBI Taxonomy" id="100861"/>
    <lineage>
        <taxon>Eukaryota</taxon>
        <taxon>Sar</taxon>
        <taxon>Stramenopiles</taxon>
        <taxon>Oomycota</taxon>
        <taxon>Saprolegniomycetes</taxon>
        <taxon>Saprolegniales</taxon>
        <taxon>Verrucalvaceae</taxon>
        <taxon>Aphanomyces</taxon>
    </lineage>
</organism>
<keyword evidence="10 11" id="KW-0472">Membrane</keyword>
<dbReference type="GO" id="GO:0008553">
    <property type="term" value="F:P-type proton-exporting transporter activity"/>
    <property type="evidence" value="ECO:0007669"/>
    <property type="project" value="UniProtKB-EC"/>
</dbReference>
<evidence type="ECO:0000256" key="5">
    <source>
        <dbReference type="ARBA" id="ARBA00022692"/>
    </source>
</evidence>
<feature type="transmembrane region" description="Helical" evidence="11">
    <location>
        <begin position="661"/>
        <end position="682"/>
    </location>
</feature>
<dbReference type="GO" id="GO:0016887">
    <property type="term" value="F:ATP hydrolysis activity"/>
    <property type="evidence" value="ECO:0007669"/>
    <property type="project" value="InterPro"/>
</dbReference>
<keyword evidence="6" id="KW-0547">Nucleotide-binding</keyword>
<dbReference type="InterPro" id="IPR008250">
    <property type="entry name" value="ATPase_P-typ_transduc_dom_A_sf"/>
</dbReference>
<evidence type="ECO:0000256" key="10">
    <source>
        <dbReference type="ARBA" id="ARBA00023136"/>
    </source>
</evidence>
<dbReference type="InterPro" id="IPR001757">
    <property type="entry name" value="P_typ_ATPase"/>
</dbReference>
<name>A0A6G0WV69_9STRA</name>
<evidence type="ECO:0000256" key="3">
    <source>
        <dbReference type="ARBA" id="ARBA00012476"/>
    </source>
</evidence>
<dbReference type="PRINTS" id="PR00119">
    <property type="entry name" value="CATATPASE"/>
</dbReference>
<evidence type="ECO:0000313" key="13">
    <source>
        <dbReference type="EMBL" id="KAF0731425.1"/>
    </source>
</evidence>
<feature type="transmembrane region" description="Helical" evidence="11">
    <location>
        <begin position="244"/>
        <end position="270"/>
    </location>
</feature>
<dbReference type="AlphaFoldDB" id="A0A6G0WV69"/>
<evidence type="ECO:0000256" key="7">
    <source>
        <dbReference type="ARBA" id="ARBA00022840"/>
    </source>
</evidence>
<keyword evidence="9 11" id="KW-1133">Transmembrane helix</keyword>
<evidence type="ECO:0000259" key="12">
    <source>
        <dbReference type="SMART" id="SM00831"/>
    </source>
</evidence>
<comment type="similarity">
    <text evidence="2">Belongs to the cation transport ATPase (P-type) (TC 3.A.3) family. Type IIIA subfamily.</text>
</comment>
<dbReference type="PANTHER" id="PTHR42861">
    <property type="entry name" value="CALCIUM-TRANSPORTING ATPASE"/>
    <property type="match status" value="1"/>
</dbReference>
<dbReference type="FunFam" id="3.40.1110.10:FF:000005">
    <property type="entry name" value="Plasma membrane ATPase"/>
    <property type="match status" value="1"/>
</dbReference>
<comment type="caution">
    <text evidence="13">The sequence shown here is derived from an EMBL/GenBank/DDBJ whole genome shotgun (WGS) entry which is preliminary data.</text>
</comment>
<keyword evidence="5 11" id="KW-0812">Transmembrane</keyword>
<dbReference type="Pfam" id="PF00690">
    <property type="entry name" value="Cation_ATPase_N"/>
    <property type="match status" value="1"/>
</dbReference>